<evidence type="ECO:0000256" key="1">
    <source>
        <dbReference type="SAM" id="MobiDB-lite"/>
    </source>
</evidence>
<dbReference type="Proteomes" id="UP001178508">
    <property type="component" value="Chromosome 23"/>
</dbReference>
<organism evidence="2 3">
    <name type="scientific">Xyrichtys novacula</name>
    <name type="common">Pearly razorfish</name>
    <name type="synonym">Hemipteronotus novacula</name>
    <dbReference type="NCBI Taxonomy" id="13765"/>
    <lineage>
        <taxon>Eukaryota</taxon>
        <taxon>Metazoa</taxon>
        <taxon>Chordata</taxon>
        <taxon>Craniata</taxon>
        <taxon>Vertebrata</taxon>
        <taxon>Euteleostomi</taxon>
        <taxon>Actinopterygii</taxon>
        <taxon>Neopterygii</taxon>
        <taxon>Teleostei</taxon>
        <taxon>Neoteleostei</taxon>
        <taxon>Acanthomorphata</taxon>
        <taxon>Eupercaria</taxon>
        <taxon>Labriformes</taxon>
        <taxon>Labridae</taxon>
        <taxon>Xyrichtys</taxon>
    </lineage>
</organism>
<dbReference type="AlphaFoldDB" id="A0AAV1HIY3"/>
<evidence type="ECO:0000313" key="3">
    <source>
        <dbReference type="Proteomes" id="UP001178508"/>
    </source>
</evidence>
<reference evidence="2" key="1">
    <citation type="submission" date="2023-08" db="EMBL/GenBank/DDBJ databases">
        <authorList>
            <person name="Alioto T."/>
            <person name="Alioto T."/>
            <person name="Gomez Garrido J."/>
        </authorList>
    </citation>
    <scope>NUCLEOTIDE SEQUENCE</scope>
</reference>
<feature type="compositionally biased region" description="Basic and acidic residues" evidence="1">
    <location>
        <begin position="74"/>
        <end position="84"/>
    </location>
</feature>
<name>A0AAV1HIY3_XYRNO</name>
<feature type="compositionally biased region" description="Acidic residues" evidence="1">
    <location>
        <begin position="85"/>
        <end position="101"/>
    </location>
</feature>
<accession>A0AAV1HIY3</accession>
<protein>
    <submittedName>
        <fullName evidence="2">Uncharacterized protein</fullName>
    </submittedName>
</protein>
<dbReference type="EMBL" id="OY660886">
    <property type="protein sequence ID" value="CAJ1085806.1"/>
    <property type="molecule type" value="Genomic_DNA"/>
</dbReference>
<proteinExistence type="predicted"/>
<sequence>MAVMVRNALRFDWFTLTLSPPPSPAVCLRPSDAVQAASQQAENLHEHHMVGEDVGVAGSFDRRRRSPLPPSLESHMENTCRQREEEEEVKDSIDVEDEGPI</sequence>
<feature type="region of interest" description="Disordered" evidence="1">
    <location>
        <begin position="56"/>
        <end position="101"/>
    </location>
</feature>
<evidence type="ECO:0000313" key="2">
    <source>
        <dbReference type="EMBL" id="CAJ1085806.1"/>
    </source>
</evidence>
<keyword evidence="3" id="KW-1185">Reference proteome</keyword>
<gene>
    <name evidence="2" type="ORF">XNOV1_A037013</name>
</gene>